<reference evidence="2 3" key="1">
    <citation type="submission" date="2018-10" db="EMBL/GenBank/DDBJ databases">
        <title>Horizontal transference of carbapenem resistance between Klebsiella pneumoniae and Kluyvera ascorbata during abdominal infection: a case report.</title>
        <authorList>
            <person name="Raro O.H.F."/>
            <person name="Lima-Morales D."/>
            <person name="Barth A.L."/>
            <person name="Paim T.G.S."/>
            <person name="Mott M.P."/>
            <person name="Riche C.V.W."/>
            <person name="Teixeira U.F."/>
            <person name="Waechter F."/>
            <person name="Dias C.A.G."/>
        </authorList>
    </citation>
    <scope>NUCLEOTIDE SEQUENCE [LARGE SCALE GENOMIC DNA]</scope>
    <source>
        <strain evidence="2 3">OT2</strain>
    </source>
</reference>
<evidence type="ECO:0000313" key="2">
    <source>
        <dbReference type="EMBL" id="ROU16036.1"/>
    </source>
</evidence>
<dbReference type="EMBL" id="RHFN01000005">
    <property type="protein sequence ID" value="ROU16036.1"/>
    <property type="molecule type" value="Genomic_DNA"/>
</dbReference>
<gene>
    <name evidence="2" type="ORF">EB837_06905</name>
</gene>
<evidence type="ECO:0000313" key="3">
    <source>
        <dbReference type="Proteomes" id="UP000268051"/>
    </source>
</evidence>
<protein>
    <submittedName>
        <fullName evidence="2">Uncharacterized protein</fullName>
    </submittedName>
</protein>
<proteinExistence type="predicted"/>
<evidence type="ECO:0000256" key="1">
    <source>
        <dbReference type="SAM" id="MobiDB-lite"/>
    </source>
</evidence>
<dbReference type="AlphaFoldDB" id="A0A3N2S8J6"/>
<sequence length="63" mass="7298">MLMNNTIEATLLEIARKEGIELNAQERLLIRTRVATSLAARDRHRQRMSAPAFQWKKPDSPPR</sequence>
<name>A0A3N2S8J6_9ENTR</name>
<feature type="region of interest" description="Disordered" evidence="1">
    <location>
        <begin position="40"/>
        <end position="63"/>
    </location>
</feature>
<comment type="caution">
    <text evidence="2">The sequence shown here is derived from an EMBL/GenBank/DDBJ whole genome shotgun (WGS) entry which is preliminary data.</text>
</comment>
<dbReference type="RefSeq" id="WP_123650781.1">
    <property type="nucleotide sequence ID" value="NZ_RHFN01000005.1"/>
</dbReference>
<accession>A0A3N2S8J6</accession>
<dbReference type="Proteomes" id="UP000268051">
    <property type="component" value="Unassembled WGS sequence"/>
</dbReference>
<dbReference type="OrthoDB" id="6455687at2"/>
<organism evidence="2 3">
    <name type="scientific">Kluyvera ascorbata</name>
    <dbReference type="NCBI Taxonomy" id="51288"/>
    <lineage>
        <taxon>Bacteria</taxon>
        <taxon>Pseudomonadati</taxon>
        <taxon>Pseudomonadota</taxon>
        <taxon>Gammaproteobacteria</taxon>
        <taxon>Enterobacterales</taxon>
        <taxon>Enterobacteriaceae</taxon>
        <taxon>Kluyvera</taxon>
    </lineage>
</organism>